<evidence type="ECO:0000256" key="14">
    <source>
        <dbReference type="ARBA" id="ARBA00022801"/>
    </source>
</evidence>
<dbReference type="Pfam" id="PF01391">
    <property type="entry name" value="Collagen"/>
    <property type="match status" value="1"/>
</dbReference>
<dbReference type="PANTHER" id="PTHR12756:SF12">
    <property type="entry name" value="CYTOSOLIC CARBOXYPEPTIDASE-LIKE PROTEIN 5"/>
    <property type="match status" value="1"/>
</dbReference>
<dbReference type="SUPFAM" id="SSF53187">
    <property type="entry name" value="Zn-dependent exopeptidases"/>
    <property type="match status" value="1"/>
</dbReference>
<evidence type="ECO:0000256" key="24">
    <source>
        <dbReference type="ARBA" id="ARBA00026108"/>
    </source>
</evidence>
<keyword evidence="20" id="KW-0539">Nucleus</keyword>
<evidence type="ECO:0000256" key="28">
    <source>
        <dbReference type="ARBA" id="ARBA00047714"/>
    </source>
</evidence>
<feature type="region of interest" description="Disordered" evidence="31">
    <location>
        <begin position="1084"/>
        <end position="1106"/>
    </location>
</feature>
<evidence type="ECO:0000256" key="8">
    <source>
        <dbReference type="ARBA" id="ARBA00022490"/>
    </source>
</evidence>
<comment type="catalytic activity">
    <reaction evidence="22">
        <text>C-terminal L-alpha-aminoacyl-L-glutamyl-L-glutamyl-[tubulin] + H2O = C-terminal L-alpha-aminoacyl-L-glutamyl-[tubulin] + L-glutamate</text>
        <dbReference type="Rhea" id="RHEA:63792"/>
        <dbReference type="Rhea" id="RHEA-COMP:16435"/>
        <dbReference type="Rhea" id="RHEA-COMP:16436"/>
        <dbReference type="ChEBI" id="CHEBI:15377"/>
        <dbReference type="ChEBI" id="CHEBI:29985"/>
        <dbReference type="ChEBI" id="CHEBI:149555"/>
        <dbReference type="ChEBI" id="CHEBI:149556"/>
        <dbReference type="EC" id="3.4.17.24"/>
    </reaction>
    <physiologicalReaction direction="left-to-right" evidence="22">
        <dbReference type="Rhea" id="RHEA:63793"/>
    </physiologicalReaction>
</comment>
<evidence type="ECO:0000313" key="35">
    <source>
        <dbReference type="EMBL" id="KAJ7427975.1"/>
    </source>
</evidence>
<feature type="region of interest" description="Disordered" evidence="31">
    <location>
        <begin position="1420"/>
        <end position="1467"/>
    </location>
</feature>
<keyword evidence="14" id="KW-0378">Hydrolase</keyword>
<dbReference type="Pfam" id="PF18027">
    <property type="entry name" value="Pepdidase_M14_N"/>
    <property type="match status" value="1"/>
</dbReference>
<evidence type="ECO:0000256" key="23">
    <source>
        <dbReference type="ARBA" id="ARBA00024627"/>
    </source>
</evidence>
<dbReference type="EC" id="3.4.17.24" evidence="24"/>
<evidence type="ECO:0000256" key="30">
    <source>
        <dbReference type="SAM" id="Coils"/>
    </source>
</evidence>
<keyword evidence="19" id="KW-0206">Cytoskeleton</keyword>
<evidence type="ECO:0000313" key="36">
    <source>
        <dbReference type="Proteomes" id="UP001145742"/>
    </source>
</evidence>
<evidence type="ECO:0000256" key="6">
    <source>
        <dbReference type="ARBA" id="ARBA00004613"/>
    </source>
</evidence>
<evidence type="ECO:0000256" key="17">
    <source>
        <dbReference type="ARBA" id="ARBA00023054"/>
    </source>
</evidence>
<evidence type="ECO:0000256" key="3">
    <source>
        <dbReference type="ARBA" id="ARBA00004186"/>
    </source>
</evidence>
<feature type="domain" description="EMI" evidence="33">
    <location>
        <begin position="762"/>
        <end position="839"/>
    </location>
</feature>
<dbReference type="Pfam" id="PF00246">
    <property type="entry name" value="Peptidase_M14"/>
    <property type="match status" value="1"/>
</dbReference>
<feature type="region of interest" description="Disordered" evidence="31">
    <location>
        <begin position="945"/>
        <end position="965"/>
    </location>
</feature>
<feature type="compositionally biased region" description="Pro residues" evidence="31">
    <location>
        <begin position="843"/>
        <end position="857"/>
    </location>
</feature>
<evidence type="ECO:0000259" key="33">
    <source>
        <dbReference type="PROSITE" id="PS51041"/>
    </source>
</evidence>
<reference evidence="35" key="1">
    <citation type="submission" date="2019-10" db="EMBL/GenBank/DDBJ databases">
        <authorList>
            <person name="Soares A.E.R."/>
            <person name="Aleixo A."/>
            <person name="Schneider P."/>
            <person name="Miyaki C.Y."/>
            <person name="Schneider M.P."/>
            <person name="Mello C."/>
            <person name="Vasconcelos A.T.R."/>
        </authorList>
    </citation>
    <scope>NUCLEOTIDE SEQUENCE</scope>
    <source>
        <tissue evidence="35">Muscle</tissue>
    </source>
</reference>
<evidence type="ECO:0000256" key="5">
    <source>
        <dbReference type="ARBA" id="ARBA00004514"/>
    </source>
</evidence>
<dbReference type="InterPro" id="IPR050821">
    <property type="entry name" value="Cytosolic_carboxypeptidase"/>
</dbReference>
<feature type="active site" description="Proton donor/acceptor" evidence="29">
    <location>
        <position position="538"/>
    </location>
</feature>
<keyword evidence="12" id="KW-0479">Metal-binding</keyword>
<dbReference type="InterPro" id="IPR034286">
    <property type="entry name" value="M14_AGBL5-like"/>
</dbReference>
<evidence type="ECO:0000256" key="9">
    <source>
        <dbReference type="ARBA" id="ARBA00022525"/>
    </source>
</evidence>
<evidence type="ECO:0000256" key="27">
    <source>
        <dbReference type="ARBA" id="ARBA00032928"/>
    </source>
</evidence>
<dbReference type="PROSITE" id="PS52035">
    <property type="entry name" value="PEPTIDASE_M14"/>
    <property type="match status" value="1"/>
</dbReference>
<evidence type="ECO:0000256" key="16">
    <source>
        <dbReference type="ARBA" id="ARBA00023049"/>
    </source>
</evidence>
<evidence type="ECO:0000256" key="20">
    <source>
        <dbReference type="ARBA" id="ARBA00023242"/>
    </source>
</evidence>
<feature type="region of interest" description="Disordered" evidence="31">
    <location>
        <begin position="893"/>
        <end position="927"/>
    </location>
</feature>
<name>A0ABQ9DTZ5_9PASS</name>
<evidence type="ECO:0000256" key="1">
    <source>
        <dbReference type="ARBA" id="ARBA00001947"/>
    </source>
</evidence>
<comment type="catalytic activity">
    <reaction evidence="28">
        <text>gamma-L-glutamyl-L-glutamyl-[protein] + H2O = L-glutamyl-[protein] + L-glutamate</text>
        <dbReference type="Rhea" id="RHEA:60152"/>
        <dbReference type="Rhea" id="RHEA-COMP:10208"/>
        <dbReference type="Rhea" id="RHEA-COMP:15517"/>
        <dbReference type="ChEBI" id="CHEBI:15377"/>
        <dbReference type="ChEBI" id="CHEBI:29973"/>
        <dbReference type="ChEBI" id="CHEBI:29985"/>
        <dbReference type="ChEBI" id="CHEBI:143622"/>
    </reaction>
    <physiologicalReaction direction="left-to-right" evidence="28">
        <dbReference type="Rhea" id="RHEA:60153"/>
    </physiologicalReaction>
</comment>
<organism evidence="35 36">
    <name type="scientific">Willisornis vidua</name>
    <name type="common">Xingu scale-backed antbird</name>
    <dbReference type="NCBI Taxonomy" id="1566151"/>
    <lineage>
        <taxon>Eukaryota</taxon>
        <taxon>Metazoa</taxon>
        <taxon>Chordata</taxon>
        <taxon>Craniata</taxon>
        <taxon>Vertebrata</taxon>
        <taxon>Euteleostomi</taxon>
        <taxon>Archelosauria</taxon>
        <taxon>Archosauria</taxon>
        <taxon>Dinosauria</taxon>
        <taxon>Saurischia</taxon>
        <taxon>Theropoda</taxon>
        <taxon>Coelurosauria</taxon>
        <taxon>Aves</taxon>
        <taxon>Neognathae</taxon>
        <taxon>Neoaves</taxon>
        <taxon>Telluraves</taxon>
        <taxon>Australaves</taxon>
        <taxon>Passeriformes</taxon>
        <taxon>Thamnophilidae</taxon>
        <taxon>Willisornis</taxon>
    </lineage>
</organism>
<dbReference type="Gene3D" id="3.40.630.10">
    <property type="entry name" value="Zn peptidases"/>
    <property type="match status" value="2"/>
</dbReference>
<keyword evidence="15" id="KW-0862">Zinc</keyword>
<dbReference type="Gene3D" id="2.60.120.40">
    <property type="match status" value="1"/>
</dbReference>
<evidence type="ECO:0000256" key="26">
    <source>
        <dbReference type="ARBA" id="ARBA00032753"/>
    </source>
</evidence>
<evidence type="ECO:0000256" key="7">
    <source>
        <dbReference type="ARBA" id="ARBA00005988"/>
    </source>
</evidence>
<dbReference type="InterPro" id="IPR040626">
    <property type="entry name" value="Pepdidase_M14_N"/>
</dbReference>
<dbReference type="Pfam" id="PF07546">
    <property type="entry name" value="EMI"/>
    <property type="match status" value="1"/>
</dbReference>
<proteinExistence type="inferred from homology"/>
<gene>
    <name evidence="35" type="ORF">WISP_02372</name>
</gene>
<evidence type="ECO:0000256" key="22">
    <source>
        <dbReference type="ARBA" id="ARBA00024524"/>
    </source>
</evidence>
<feature type="compositionally biased region" description="Polar residues" evidence="31">
    <location>
        <begin position="381"/>
        <end position="397"/>
    </location>
</feature>
<evidence type="ECO:0000256" key="25">
    <source>
        <dbReference type="ARBA" id="ARBA00029302"/>
    </source>
</evidence>
<keyword evidence="9" id="KW-0964">Secreted</keyword>
<feature type="domain" description="C1q" evidence="32">
    <location>
        <begin position="1466"/>
        <end position="1505"/>
    </location>
</feature>
<feature type="coiled-coil region" evidence="30">
    <location>
        <begin position="1253"/>
        <end position="1326"/>
    </location>
</feature>
<keyword evidence="8" id="KW-0963">Cytoplasm</keyword>
<sequence length="1589" mass="172036">MEIRCGGLLFSSRFDSGNLAHVEQVRPAEAGGGPAAARANALPAADYEFNVWTRPDCAHTEYENSNRSWFYFSVRGGAPGKLIKLHILNMNKQSRLYAQGMAPFVRTLPVRPRWERIRQRPSFQVVETQFVLSFVHRFLEHRGATTYFAFCYPFSYTECQAMLAQLDGRFQDCRHMSPSSPLDSVYYHRELLCHSLDKLRVDLLTVTSCHGMQEQREPRLDKLFPDTSTPRPRRFTGKRVFFLSSRVHPGETPSSFVFNGFLDFILREEDPRAQMLRRMFVFKLIPMLNPDGVVRGHYRTDSRGVNLNRQYLHPDAELHPAVYGAKAVLLYHHIHSRILPGSPDWRTFVSPLGTSSLSTKCPNPPVPDGEAALSELDKANNLRNSPSSWRARSTSGLDQDPWLSDSTDQATWILPSSHTPEHCEEGAQRPPEAPLHGAPEPIAPQDSGLAYYVDLHGHASKRGCFMYGNSFSDENDQVENMLFPKLISLNSPHFDFMGCNFSEKNMYARDKRDGQSKEGSGRVAVYKALGIIHSYTLECNYNTGRSVNSIPGACHDNGRASPPPPPAFPSRYTVELFEQVGRAVAVAALDMAECNPWPRIVLSEHTCLGNLRAWMLKHVRALRGASGAPRRREGAGTPPRSSTGLPTSASDTTLARARSFSNGTSGSGGSQQDSPRIRASPSFTFGSPRPPAAASPSPPSGGGAPAPGRGDPDEAEHPESPRVPQALAANFPPRYSLYTGGAAPLAPGAAAAHSGARAAGRHRNWCAYVVTRSVSCVVEDGVESFIKPDYQPCPWGQLQCPRVLAYRSFLRPRYKVAQRTVSELAWRCCQGYSGPDCSEGPAPASPQPTGRPPPRPGRPTLSGFGNPLSGLGGEGGGDTEKVRLLEEQVRRLSEQVEELRAGQEPPPRAAEGHPGGEQPADAAAPAEVREALSHVQKRLEELETRLRRTEGGRDGPGAPGGPGTASLRELERRLQDLCAACTVGTDGLRRQAAEDRERMRALEKLVGSVDKRNRDAVESVQRHISSLSSRLAPVPPAPPPPDVLQRLAELERRLEGLPLPAAGPGQGQGPVLARRLAELEGRLNASRAGPWPSEPEGRPGGLPGRLANLSRAVEGLAASGAQRGARLDELEGLLARCGHPCPGQDGYDGTLGPRLRQPQDTEGLRGDGLAGTLEGLLGTQGETLAEELEELRNRTGRLEVALEMLNGDPCTRPCAPLRPREPEQLQPGPTETEELEAPLEGFGIFGGTSPSELREVRRELAGALRALSGLNATVEGLQDALDQQDARQRQLGSVTDRVVAELDQAAAAAAARQAESEERLEALARELARAGGCPAGLEPRLAKLEGVCEQLEAVAGGLRGVREGLGRHVAGLWGAVRDLNATARAHAALLDKALELPPRLGALNASLGHLREELNRLAQLERHGPPGPPGPAGPMGETGPRGPSGPPGKDGEQGPMGPPGEVGEPGSVPRIAFSAALSTQRTEPGTVLFDQVLLNDGGAYDPETGSNSTNPQRWVKAHASGQALQTDWNNQVDQMTKIKEMKTAQLANPQHWYQLGIIVYMSVVPNEDINHSRSTEIEITTVFLARSDS</sequence>
<dbReference type="Gene3D" id="2.60.40.3120">
    <property type="match status" value="1"/>
</dbReference>
<evidence type="ECO:0000256" key="18">
    <source>
        <dbReference type="ARBA" id="ARBA00023157"/>
    </source>
</evidence>
<comment type="cofactor">
    <cofactor evidence="1">
        <name>Zn(2+)</name>
        <dbReference type="ChEBI" id="CHEBI:29105"/>
    </cofactor>
</comment>
<keyword evidence="18" id="KW-1015">Disulfide bond</keyword>
<accession>A0ABQ9DTZ5</accession>
<feature type="compositionally biased region" description="Gly residues" evidence="31">
    <location>
        <begin position="954"/>
        <end position="963"/>
    </location>
</feature>
<feature type="domain" description="Peptidase M14" evidence="34">
    <location>
        <begin position="152"/>
        <end position="592"/>
    </location>
</feature>
<keyword evidence="13" id="KW-0732">Signal</keyword>
<comment type="caution">
    <text evidence="35">The sequence shown here is derived from an EMBL/GenBank/DDBJ whole genome shotgun (WGS) entry which is preliminary data.</text>
</comment>
<feature type="region of interest" description="Disordered" evidence="31">
    <location>
        <begin position="837"/>
        <end position="878"/>
    </location>
</feature>
<keyword evidence="11" id="KW-0645">Protease</keyword>
<feature type="compositionally biased region" description="Polar residues" evidence="31">
    <location>
        <begin position="639"/>
        <end position="653"/>
    </location>
</feature>
<feature type="region of interest" description="Disordered" evidence="31">
    <location>
        <begin position="417"/>
        <end position="442"/>
    </location>
</feature>
<feature type="compositionally biased region" description="Pro residues" evidence="31">
    <location>
        <begin position="688"/>
        <end position="699"/>
    </location>
</feature>
<dbReference type="SUPFAM" id="SSF49842">
    <property type="entry name" value="TNF-like"/>
    <property type="match status" value="1"/>
</dbReference>
<dbReference type="InterPro" id="IPR008983">
    <property type="entry name" value="Tumour_necrosis_fac-like_dom"/>
</dbReference>
<dbReference type="InterPro" id="IPR008160">
    <property type="entry name" value="Collagen"/>
</dbReference>
<comment type="catalytic activity">
    <reaction evidence="23">
        <text>C-terminal L-alpha-aminoacyl-L-glutamyl-[tubulin] + H2O = C-terminal L-alpha-aminoacyl-[tubulin] + L-glutamate</text>
        <dbReference type="Rhea" id="RHEA:63796"/>
        <dbReference type="Rhea" id="RHEA-COMP:16436"/>
        <dbReference type="Rhea" id="RHEA-COMP:16437"/>
        <dbReference type="ChEBI" id="CHEBI:15377"/>
        <dbReference type="ChEBI" id="CHEBI:29985"/>
        <dbReference type="ChEBI" id="CHEBI:90782"/>
        <dbReference type="ChEBI" id="CHEBI:149556"/>
        <dbReference type="EC" id="3.4.17.24"/>
    </reaction>
    <physiologicalReaction direction="left-to-right" evidence="23">
        <dbReference type="Rhea" id="RHEA:63797"/>
    </physiologicalReaction>
</comment>
<dbReference type="Proteomes" id="UP001145742">
    <property type="component" value="Unassembled WGS sequence"/>
</dbReference>
<evidence type="ECO:0000256" key="12">
    <source>
        <dbReference type="ARBA" id="ARBA00022723"/>
    </source>
</evidence>
<evidence type="ECO:0000256" key="4">
    <source>
        <dbReference type="ARBA" id="ARBA00004214"/>
    </source>
</evidence>
<dbReference type="EMBL" id="WHWB01031766">
    <property type="protein sequence ID" value="KAJ7427975.1"/>
    <property type="molecule type" value="Genomic_DNA"/>
</dbReference>
<keyword evidence="36" id="KW-1185">Reference proteome</keyword>
<dbReference type="CDD" id="cd06236">
    <property type="entry name" value="M14_AGBL5_like"/>
    <property type="match status" value="1"/>
</dbReference>
<evidence type="ECO:0000256" key="31">
    <source>
        <dbReference type="SAM" id="MobiDB-lite"/>
    </source>
</evidence>
<evidence type="ECO:0000256" key="2">
    <source>
        <dbReference type="ARBA" id="ARBA00004123"/>
    </source>
</evidence>
<feature type="compositionally biased region" description="Basic and acidic residues" evidence="31">
    <location>
        <begin position="710"/>
        <end position="720"/>
    </location>
</feature>
<comment type="similarity">
    <text evidence="7 29">Belongs to the peptidase M14 family.</text>
</comment>
<feature type="compositionally biased region" description="Low complexity" evidence="31">
    <location>
        <begin position="1453"/>
        <end position="1466"/>
    </location>
</feature>
<comment type="catalytic activity">
    <reaction evidence="25">
        <text>(L-glutamyl)(n+1)-gamma-L-glutamyl-L-glutamyl-[protein] + H2O = (L-glutamyl)(n)-gamma-L-glutamyl-L-glutamyl-[protein] + L-glutamate</text>
        <dbReference type="Rhea" id="RHEA:60004"/>
        <dbReference type="Rhea" id="RHEA-COMP:15519"/>
        <dbReference type="Rhea" id="RHEA-COMP:15675"/>
        <dbReference type="ChEBI" id="CHEBI:15377"/>
        <dbReference type="ChEBI" id="CHEBI:29985"/>
        <dbReference type="ChEBI" id="CHEBI:143623"/>
    </reaction>
    <physiologicalReaction direction="left-to-right" evidence="25">
        <dbReference type="Rhea" id="RHEA:60005"/>
    </physiologicalReaction>
</comment>
<protein>
    <recommendedName>
        <fullName evidence="21">Cytosolic carboxypeptidase-like protein 5</fullName>
        <ecNumber evidence="24">3.4.17.24</ecNumber>
    </recommendedName>
    <alternativeName>
        <fullName evidence="27">ATP/GTP-binding protein-like 5</fullName>
    </alternativeName>
    <alternativeName>
        <fullName evidence="26">Protein deglutamylase CCP5</fullName>
    </alternativeName>
</protein>
<evidence type="ECO:0000259" key="32">
    <source>
        <dbReference type="PROSITE" id="PS50871"/>
    </source>
</evidence>
<feature type="region of interest" description="Disordered" evidence="31">
    <location>
        <begin position="381"/>
        <end position="402"/>
    </location>
</feature>
<feature type="compositionally biased region" description="Low complexity" evidence="31">
    <location>
        <begin position="858"/>
        <end position="869"/>
    </location>
</feature>
<evidence type="ECO:0000256" key="13">
    <source>
        <dbReference type="ARBA" id="ARBA00022729"/>
    </source>
</evidence>
<evidence type="ECO:0000256" key="11">
    <source>
        <dbReference type="ARBA" id="ARBA00022670"/>
    </source>
</evidence>
<dbReference type="PROSITE" id="PS50871">
    <property type="entry name" value="C1Q"/>
    <property type="match status" value="1"/>
</dbReference>
<evidence type="ECO:0000256" key="29">
    <source>
        <dbReference type="PROSITE-ProRule" id="PRU01379"/>
    </source>
</evidence>
<dbReference type="PANTHER" id="PTHR12756">
    <property type="entry name" value="CYTOSOLIC CARBOXYPEPTIDASE"/>
    <property type="match status" value="1"/>
</dbReference>
<comment type="subcellular location">
    <subcellularLocation>
        <location evidence="3">Cytoplasm</location>
        <location evidence="3">Cytoskeleton</location>
        <location evidence="3">Spindle</location>
    </subcellularLocation>
    <subcellularLocation>
        <location evidence="5">Cytoplasm</location>
        <location evidence="5">Cytosol</location>
    </subcellularLocation>
    <subcellularLocation>
        <location evidence="4">Midbody</location>
    </subcellularLocation>
    <subcellularLocation>
        <location evidence="2">Nucleus</location>
    </subcellularLocation>
    <subcellularLocation>
        <location evidence="6">Secreted</location>
    </subcellularLocation>
</comment>
<evidence type="ECO:0000256" key="19">
    <source>
        <dbReference type="ARBA" id="ARBA00023212"/>
    </source>
</evidence>
<keyword evidence="17 30" id="KW-0175">Coiled coil</keyword>
<evidence type="ECO:0000259" key="34">
    <source>
        <dbReference type="PROSITE" id="PS52035"/>
    </source>
</evidence>
<keyword evidence="10" id="KW-0121">Carboxypeptidase</keyword>
<dbReference type="InterPro" id="IPR001073">
    <property type="entry name" value="C1q_dom"/>
</dbReference>
<dbReference type="PROSITE" id="PS51041">
    <property type="entry name" value="EMI"/>
    <property type="match status" value="1"/>
</dbReference>
<evidence type="ECO:0000256" key="15">
    <source>
        <dbReference type="ARBA" id="ARBA00022833"/>
    </source>
</evidence>
<feature type="region of interest" description="Disordered" evidence="31">
    <location>
        <begin position="624"/>
        <end position="721"/>
    </location>
</feature>
<dbReference type="InterPro" id="IPR011489">
    <property type="entry name" value="EMI_domain"/>
</dbReference>
<dbReference type="InterPro" id="IPR000834">
    <property type="entry name" value="Peptidase_M14"/>
</dbReference>
<keyword evidence="16" id="KW-0482">Metalloprotease</keyword>
<evidence type="ECO:0000256" key="10">
    <source>
        <dbReference type="ARBA" id="ARBA00022645"/>
    </source>
</evidence>
<evidence type="ECO:0000256" key="21">
    <source>
        <dbReference type="ARBA" id="ARBA00024141"/>
    </source>
</evidence>